<protein>
    <submittedName>
        <fullName evidence="1">Uncharacterized protein</fullName>
    </submittedName>
</protein>
<organism evidence="1 2">
    <name type="scientific">Ideonella lacteola</name>
    <dbReference type="NCBI Taxonomy" id="2984193"/>
    <lineage>
        <taxon>Bacteria</taxon>
        <taxon>Pseudomonadati</taxon>
        <taxon>Pseudomonadota</taxon>
        <taxon>Betaproteobacteria</taxon>
        <taxon>Burkholderiales</taxon>
        <taxon>Sphaerotilaceae</taxon>
        <taxon>Ideonella</taxon>
    </lineage>
</organism>
<evidence type="ECO:0000313" key="1">
    <source>
        <dbReference type="EMBL" id="MEK8029973.1"/>
    </source>
</evidence>
<dbReference type="EMBL" id="JBBUTG010000002">
    <property type="protein sequence ID" value="MEK8029973.1"/>
    <property type="molecule type" value="Genomic_DNA"/>
</dbReference>
<dbReference type="Proteomes" id="UP001371218">
    <property type="component" value="Unassembled WGS sequence"/>
</dbReference>
<evidence type="ECO:0000313" key="2">
    <source>
        <dbReference type="Proteomes" id="UP001371218"/>
    </source>
</evidence>
<proteinExistence type="predicted"/>
<accession>A0ABU9BKF3</accession>
<comment type="caution">
    <text evidence="1">The sequence shown here is derived from an EMBL/GenBank/DDBJ whole genome shotgun (WGS) entry which is preliminary data.</text>
</comment>
<gene>
    <name evidence="1" type="ORF">AACH06_03985</name>
</gene>
<keyword evidence="2" id="KW-1185">Reference proteome</keyword>
<reference evidence="1 2" key="1">
    <citation type="submission" date="2024-04" db="EMBL/GenBank/DDBJ databases">
        <title>Novel species of the genus Ideonella isolated from streams.</title>
        <authorList>
            <person name="Lu H."/>
        </authorList>
    </citation>
    <scope>NUCLEOTIDE SEQUENCE [LARGE SCALE GENOMIC DNA]</scope>
    <source>
        <strain evidence="1 2">DXS29W</strain>
    </source>
</reference>
<dbReference type="RefSeq" id="WP_341424335.1">
    <property type="nucleotide sequence ID" value="NZ_JBBUTG010000002.1"/>
</dbReference>
<sequence>MKLEAINQGLDKAVQTERIQHLAAADGPWAVLHPEPEAVIVTVGEVKNTSGVEQLLLRRWQEPARYGMWLPLLMRDGQLAVACHRPRRRGEVEHLSEADWASLMELLQ</sequence>
<name>A0ABU9BKF3_9BURK</name>